<proteinExistence type="predicted"/>
<dbReference type="EMBL" id="BMQW01000003">
    <property type="protein sequence ID" value="GGP81883.1"/>
    <property type="molecule type" value="Genomic_DNA"/>
</dbReference>
<dbReference type="RefSeq" id="WP_188954636.1">
    <property type="nucleotide sequence ID" value="NZ_BMQW01000003.1"/>
</dbReference>
<evidence type="ECO:0000313" key="1">
    <source>
        <dbReference type="EMBL" id="GGP81883.1"/>
    </source>
</evidence>
<accession>A0ABQ2QI60</accession>
<sequence>MNTQKANSKPSLINISRLNTTAGTFRVTADHENSLRLIMIEILSTDGWEALVIETDSSWYQTLLTACKQHLHKQSLNSNDQQKPA</sequence>
<name>A0ABQ2QI60_9GAMM</name>
<comment type="caution">
    <text evidence="1">The sequence shown here is derived from an EMBL/GenBank/DDBJ whole genome shotgun (WGS) entry which is preliminary data.</text>
</comment>
<dbReference type="Proteomes" id="UP000654004">
    <property type="component" value="Unassembled WGS sequence"/>
</dbReference>
<reference evidence="2" key="1">
    <citation type="journal article" date="2019" name="Int. J. Syst. Evol. Microbiol.">
        <title>The Global Catalogue of Microorganisms (GCM) 10K type strain sequencing project: providing services to taxonomists for standard genome sequencing and annotation.</title>
        <authorList>
            <consortium name="The Broad Institute Genomics Platform"/>
            <consortium name="The Broad Institute Genome Sequencing Center for Infectious Disease"/>
            <person name="Wu L."/>
            <person name="Ma J."/>
        </authorList>
    </citation>
    <scope>NUCLEOTIDE SEQUENCE [LARGE SCALE GENOMIC DNA]</scope>
    <source>
        <strain evidence="2">JCM 32305</strain>
    </source>
</reference>
<keyword evidence="2" id="KW-1185">Reference proteome</keyword>
<organism evidence="1 2">
    <name type="scientific">Shewanella ulleungensis</name>
    <dbReference type="NCBI Taxonomy" id="2282699"/>
    <lineage>
        <taxon>Bacteria</taxon>
        <taxon>Pseudomonadati</taxon>
        <taxon>Pseudomonadota</taxon>
        <taxon>Gammaproteobacteria</taxon>
        <taxon>Alteromonadales</taxon>
        <taxon>Shewanellaceae</taxon>
        <taxon>Shewanella</taxon>
    </lineage>
</organism>
<evidence type="ECO:0008006" key="3">
    <source>
        <dbReference type="Google" id="ProtNLM"/>
    </source>
</evidence>
<protein>
    <recommendedName>
        <fullName evidence="3">DUF3389 family protein</fullName>
    </recommendedName>
</protein>
<evidence type="ECO:0000313" key="2">
    <source>
        <dbReference type="Proteomes" id="UP000654004"/>
    </source>
</evidence>
<gene>
    <name evidence="1" type="ORF">GCM10009410_13550</name>
</gene>